<evidence type="ECO:0000313" key="2">
    <source>
        <dbReference type="EMBL" id="MBA5604226.1"/>
    </source>
</evidence>
<gene>
    <name evidence="2" type="ORF">H3H36_02475</name>
</gene>
<sequence>MSAFAKRRTLHILVAIMALLFSTLAPSISPAFASSSSTRNSYLADICTSANYKVATLSIKDLKQAPASDGHAMEHCVCCAAHDGPDSFLTSASVPLAVIDGHDFHSTLFYTAPVMLDAWTAANPRAPPSRI</sequence>
<organism evidence="2 3">
    <name type="scientific">Rugamonas fusca</name>
    <dbReference type="NCBI Taxonomy" id="2758568"/>
    <lineage>
        <taxon>Bacteria</taxon>
        <taxon>Pseudomonadati</taxon>
        <taxon>Pseudomonadota</taxon>
        <taxon>Betaproteobacteria</taxon>
        <taxon>Burkholderiales</taxon>
        <taxon>Oxalobacteraceae</taxon>
        <taxon>Telluria group</taxon>
        <taxon>Rugamonas</taxon>
    </lineage>
</organism>
<dbReference type="AlphaFoldDB" id="A0A7W2EE87"/>
<keyword evidence="3" id="KW-1185">Reference proteome</keyword>
<feature type="signal peptide" evidence="1">
    <location>
        <begin position="1"/>
        <end position="33"/>
    </location>
</feature>
<comment type="caution">
    <text evidence="2">The sequence shown here is derived from an EMBL/GenBank/DDBJ whole genome shotgun (WGS) entry which is preliminary data.</text>
</comment>
<feature type="chain" id="PRO_5030982725" evidence="1">
    <location>
        <begin position="34"/>
        <end position="131"/>
    </location>
</feature>
<dbReference type="Pfam" id="PF11162">
    <property type="entry name" value="DUF2946"/>
    <property type="match status" value="1"/>
</dbReference>
<evidence type="ECO:0000256" key="1">
    <source>
        <dbReference type="SAM" id="SignalP"/>
    </source>
</evidence>
<keyword evidence="1" id="KW-0732">Signal</keyword>
<dbReference type="RefSeq" id="WP_182213586.1">
    <property type="nucleotide sequence ID" value="NZ_JACEZS010000001.1"/>
</dbReference>
<dbReference type="InterPro" id="IPR021333">
    <property type="entry name" value="DUF2946"/>
</dbReference>
<reference evidence="2 3" key="1">
    <citation type="submission" date="2020-07" db="EMBL/GenBank/DDBJ databases">
        <title>Novel species isolated from subtropical streams in China.</title>
        <authorList>
            <person name="Lu H."/>
        </authorList>
    </citation>
    <scope>NUCLEOTIDE SEQUENCE [LARGE SCALE GENOMIC DNA]</scope>
    <source>
        <strain evidence="2 3">FT3S</strain>
    </source>
</reference>
<dbReference type="EMBL" id="JACEZS010000001">
    <property type="protein sequence ID" value="MBA5604226.1"/>
    <property type="molecule type" value="Genomic_DNA"/>
</dbReference>
<evidence type="ECO:0000313" key="3">
    <source>
        <dbReference type="Proteomes" id="UP000566711"/>
    </source>
</evidence>
<dbReference type="Proteomes" id="UP000566711">
    <property type="component" value="Unassembled WGS sequence"/>
</dbReference>
<proteinExistence type="predicted"/>
<name>A0A7W2EE87_9BURK</name>
<accession>A0A7W2EE87</accession>
<protein>
    <submittedName>
        <fullName evidence="2">DUF2946 domain-containing protein</fullName>
    </submittedName>
</protein>